<name>A0AAN7TFK0_9PEZI</name>
<feature type="compositionally biased region" description="Basic and acidic residues" evidence="1">
    <location>
        <begin position="1"/>
        <end position="16"/>
    </location>
</feature>
<feature type="compositionally biased region" description="Acidic residues" evidence="1">
    <location>
        <begin position="512"/>
        <end position="531"/>
    </location>
</feature>
<sequence length="681" mass="73817">MVDGRHSTRSAVKEGKASIVSKADADAATSPPRPKSSRPRQPAKSRAVSGVVKRKKQSRKPSAAIKKARSVSQAIKSANNVPASANPVSTSSLEEATTANDNDGVPTPLSQEDIHDMDDASSPKSSTVQPTDESAPFVRQLGRKVRGSHHPYDMDEANRHRLLIIEELKALQADGPSYTSLTNGQSHFQPQQRMSPWGYQPPREVDNMAASLSSPVRGASQLPGNPTMEHASLFLKSRQPSNNSRHPPTTTESQGVLIQPHSTEDQFQPISKLPPGHDSLPYSLIYPVDEPVRNDSTSSSSSSENATPRFHSTKPVFEPRTASKHEPSSAEINGLFQPDWKPSESDQRTNEHTSSGHDCQAVTEINPLDLEPFQDSNIPVLPSNGHAAPRPGLKSTNTTASPAIEQPPQHTHAQSFPIPPRQASSLTLDLEPLRPQDAESMTAQRDFATDDQTLEPTISRQESACTDPEIASLFEEGDGAEFMDEEDGQESRRQFPPLTATPPYDSTGLFPGDDEDEEDRFDQPEEEEEDAVPFSPVTTTRHKPSTFSSLSPRAAPTSALALARPGLSSPRTRPYPNTEPGDDLDEGEEEEEGVVDGDVEPETDFAEGEEGFTDEGAREGGEEAGRAAPQTPSISRTECAIELSKEEEHRTFGSLVARTGILGEEDLEDYDDGDGDEDGDA</sequence>
<dbReference type="EMBL" id="JAVRRL010000038">
    <property type="protein sequence ID" value="KAK5111517.1"/>
    <property type="molecule type" value="Genomic_DNA"/>
</dbReference>
<feature type="region of interest" description="Disordered" evidence="1">
    <location>
        <begin position="381"/>
        <end position="681"/>
    </location>
</feature>
<feature type="compositionally biased region" description="Polar residues" evidence="1">
    <location>
        <begin position="70"/>
        <end position="101"/>
    </location>
</feature>
<proteinExistence type="predicted"/>
<evidence type="ECO:0000313" key="2">
    <source>
        <dbReference type="EMBL" id="KAK5111517.1"/>
    </source>
</evidence>
<comment type="caution">
    <text evidence="2">The sequence shown here is derived from an EMBL/GenBank/DDBJ whole genome shotgun (WGS) entry which is preliminary data.</text>
</comment>
<evidence type="ECO:0000256" key="1">
    <source>
        <dbReference type="SAM" id="MobiDB-lite"/>
    </source>
</evidence>
<feature type="compositionally biased region" description="Acidic residues" evidence="1">
    <location>
        <begin position="475"/>
        <end position="488"/>
    </location>
</feature>
<dbReference type="Proteomes" id="UP001310890">
    <property type="component" value="Unassembled WGS sequence"/>
</dbReference>
<feature type="compositionally biased region" description="Polar residues" evidence="1">
    <location>
        <begin position="450"/>
        <end position="464"/>
    </location>
</feature>
<gene>
    <name evidence="2" type="ORF">LTR62_004812</name>
</gene>
<feature type="compositionally biased region" description="Acidic residues" evidence="1">
    <location>
        <begin position="663"/>
        <end position="681"/>
    </location>
</feature>
<feature type="compositionally biased region" description="Polar residues" evidence="1">
    <location>
        <begin position="122"/>
        <end position="132"/>
    </location>
</feature>
<feature type="compositionally biased region" description="Acidic residues" evidence="1">
    <location>
        <begin position="580"/>
        <end position="613"/>
    </location>
</feature>
<feature type="region of interest" description="Disordered" evidence="1">
    <location>
        <begin position="1"/>
        <end position="153"/>
    </location>
</feature>
<accession>A0AAN7TFK0</accession>
<dbReference type="AlphaFoldDB" id="A0AAN7TFK0"/>
<feature type="compositionally biased region" description="Basic and acidic residues" evidence="1">
    <location>
        <begin position="615"/>
        <end position="625"/>
    </location>
</feature>
<feature type="compositionally biased region" description="Basic and acidic residues" evidence="1">
    <location>
        <begin position="341"/>
        <end position="355"/>
    </location>
</feature>
<organism evidence="2 3">
    <name type="scientific">Meristemomyces frigidus</name>
    <dbReference type="NCBI Taxonomy" id="1508187"/>
    <lineage>
        <taxon>Eukaryota</taxon>
        <taxon>Fungi</taxon>
        <taxon>Dikarya</taxon>
        <taxon>Ascomycota</taxon>
        <taxon>Pezizomycotina</taxon>
        <taxon>Dothideomycetes</taxon>
        <taxon>Dothideomycetidae</taxon>
        <taxon>Mycosphaerellales</taxon>
        <taxon>Teratosphaeriaceae</taxon>
        <taxon>Meristemomyces</taxon>
    </lineage>
</organism>
<protein>
    <submittedName>
        <fullName evidence="2">Uncharacterized protein</fullName>
    </submittedName>
</protein>
<feature type="region of interest" description="Disordered" evidence="1">
    <location>
        <begin position="261"/>
        <end position="360"/>
    </location>
</feature>
<reference evidence="2" key="1">
    <citation type="submission" date="2023-08" db="EMBL/GenBank/DDBJ databases">
        <title>Black Yeasts Isolated from many extreme environments.</title>
        <authorList>
            <person name="Coleine C."/>
            <person name="Stajich J.E."/>
            <person name="Selbmann L."/>
        </authorList>
    </citation>
    <scope>NUCLEOTIDE SEQUENCE</scope>
    <source>
        <strain evidence="2">CCFEE 5401</strain>
    </source>
</reference>
<evidence type="ECO:0000313" key="3">
    <source>
        <dbReference type="Proteomes" id="UP001310890"/>
    </source>
</evidence>